<dbReference type="PANTHER" id="PTHR45743">
    <property type="entry name" value="POTASSIUM CHANNEL AKT1"/>
    <property type="match status" value="1"/>
</dbReference>
<proteinExistence type="inferred from homology"/>
<dbReference type="PROSITE" id="PS50088">
    <property type="entry name" value="ANK_REPEAT"/>
    <property type="match status" value="2"/>
</dbReference>
<evidence type="ECO:0000256" key="7">
    <source>
        <dbReference type="ARBA" id="ARBA00022882"/>
    </source>
</evidence>
<gene>
    <name evidence="17" type="ORF">MA16_Dca011775</name>
</gene>
<feature type="transmembrane region" description="Helical" evidence="14">
    <location>
        <begin position="283"/>
        <end position="301"/>
    </location>
</feature>
<feature type="domain" description="Cyclic nucleotide-binding" evidence="15">
    <location>
        <begin position="385"/>
        <end position="504"/>
    </location>
</feature>
<feature type="transmembrane region" description="Helical" evidence="14">
    <location>
        <begin position="202"/>
        <end position="227"/>
    </location>
</feature>
<feature type="domain" description="KHA" evidence="16">
    <location>
        <begin position="746"/>
        <end position="818"/>
    </location>
</feature>
<comment type="function">
    <text evidence="14">Potassium channel.</text>
</comment>
<evidence type="ECO:0000256" key="13">
    <source>
        <dbReference type="PROSITE-ProRule" id="PRU00023"/>
    </source>
</evidence>
<sequence length="818" mass="92739">MEMLSEPSSKEGDEQLKPEYKHKQSSLNLRGLSKLILPPLGVAGYNQSSSGDLCKNIISPLDSKYRCWETFMVILVAYSAWVYPFEVAFMEAVAKGGLCIADTIVDLFFAIDIVLTFFLGYIDSRTQMLVCEPKKIAIRYLSSWFIMDVASTIPFEGLGYLFTGKVKSGLSYSVLGILRLWRLRKIKQFFTRLEKDIRFSYFWIRCTRLIFVTIFLVHCAACLYYLLADRYPHQGKTWIGAAIPNFREASLWIRYISALYWSITTMTTVGYGDLHAVNITEMIFNIFYMLFNLGLTAYLIGNMTNLVVEGTRRTMEFRNNIQAASNFVCRNHLPPRLKQQILAYMCLRFKAESLNQQHLLDQLPNSIRKNICEQLFLPTVKDVYLFKGITREMLLLLVTQMKAEYIPPKEDIIMQSEAPDDVYIIVSGKIEIIHSEEEREQIVGTLTTGEIFGEASALTNRPQSFTFRSKTLCQLLRLKRNTLKEAMKAKQEDSNAIIKNLLKHQIECRNFSFEDLIGENGERAESTIPCNILTVTATGNSCFLEELLKAGMDPDVGDSRGRTPLHIAAIEGYEDCVLVLLKHGCNINIQDKDGNTALWLAITTKHKRIFNLLYHFACTSNPNAGGELICLAAKRNDLSTIKEILKQGLNIDSTNYEGLTALEVALAEKQVEVARFLIMNGANIENVNIHGRDAIPKGELEEMVKKREIGYPITIFESPEVFKKKMIYGDDGGSVKLRERSVICPRASVYRGHPMLRNPTSEAGKLINLPSTMEQLKVIIGEKFGIAARNVKITNDEGAEIDSIEVIRDNDRLFIVQD</sequence>
<dbReference type="SMART" id="SM00100">
    <property type="entry name" value="cNMP"/>
    <property type="match status" value="1"/>
</dbReference>
<keyword evidence="11 14" id="KW-0472">Membrane</keyword>
<dbReference type="InterPro" id="IPR002110">
    <property type="entry name" value="Ankyrin_rpt"/>
</dbReference>
<keyword evidence="9 14" id="KW-1133">Transmembrane helix</keyword>
<comment type="subunit">
    <text evidence="14">The potassium channel is composed of a homo- or heterotetrameric complex of pore-forming subunits.</text>
</comment>
<comment type="subcellular location">
    <subcellularLocation>
        <location evidence="1 14">Membrane</location>
        <topology evidence="1 14">Multi-pass membrane protein</topology>
    </subcellularLocation>
</comment>
<protein>
    <recommendedName>
        <fullName evidence="14">Potassium channel</fullName>
    </recommendedName>
</protein>
<dbReference type="CDD" id="cd00038">
    <property type="entry name" value="CAP_ED"/>
    <property type="match status" value="1"/>
</dbReference>
<dbReference type="Gene3D" id="1.10.287.70">
    <property type="match status" value="1"/>
</dbReference>
<dbReference type="PANTHER" id="PTHR45743:SF21">
    <property type="entry name" value="POTASSIUM CHANNEL AKT2_3"/>
    <property type="match status" value="1"/>
</dbReference>
<feature type="repeat" description="ANK" evidence="13">
    <location>
        <begin position="657"/>
        <end position="689"/>
    </location>
</feature>
<dbReference type="Pfam" id="PF12796">
    <property type="entry name" value="Ank_2"/>
    <property type="match status" value="2"/>
</dbReference>
<feature type="transmembrane region" description="Helical" evidence="14">
    <location>
        <begin position="65"/>
        <end position="83"/>
    </location>
</feature>
<reference evidence="17 18" key="2">
    <citation type="journal article" date="2017" name="Nature">
        <title>The Apostasia genome and the evolution of orchids.</title>
        <authorList>
            <person name="Zhang G.Q."/>
            <person name="Liu K.W."/>
            <person name="Li Z."/>
            <person name="Lohaus R."/>
            <person name="Hsiao Y.Y."/>
            <person name="Niu S.C."/>
            <person name="Wang J.Y."/>
            <person name="Lin Y.C."/>
            <person name="Xu Q."/>
            <person name="Chen L.J."/>
            <person name="Yoshida K."/>
            <person name="Fujiwara S."/>
            <person name="Wang Z.W."/>
            <person name="Zhang Y.Q."/>
            <person name="Mitsuda N."/>
            <person name="Wang M."/>
            <person name="Liu G.H."/>
            <person name="Pecoraro L."/>
            <person name="Huang H.X."/>
            <person name="Xiao X.J."/>
            <person name="Lin M."/>
            <person name="Wu X.Y."/>
            <person name="Wu W.L."/>
            <person name="Chen Y.Y."/>
            <person name="Chang S.B."/>
            <person name="Sakamoto S."/>
            <person name="Ohme-Takagi M."/>
            <person name="Yagi M."/>
            <person name="Zeng S.J."/>
            <person name="Shen C.Y."/>
            <person name="Yeh C.M."/>
            <person name="Luo Y.B."/>
            <person name="Tsai W.C."/>
            <person name="Van de Peer Y."/>
            <person name="Liu Z.J."/>
        </authorList>
    </citation>
    <scope>NUCLEOTIDE SEQUENCE [LARGE SCALE GENOMIC DNA]</scope>
    <source>
        <tissue evidence="17">The whole plant</tissue>
    </source>
</reference>
<keyword evidence="6 14" id="KW-0631">Potassium channel</keyword>
<dbReference type="Pfam" id="PF11834">
    <property type="entry name" value="KHA"/>
    <property type="match status" value="1"/>
</dbReference>
<evidence type="ECO:0000256" key="6">
    <source>
        <dbReference type="ARBA" id="ARBA00022826"/>
    </source>
</evidence>
<keyword evidence="10 14" id="KW-0406">Ion transport</keyword>
<dbReference type="OrthoDB" id="426293at2759"/>
<dbReference type="InterPro" id="IPR005821">
    <property type="entry name" value="Ion_trans_dom"/>
</dbReference>
<feature type="transmembrane region" description="Helical" evidence="14">
    <location>
        <begin position="252"/>
        <end position="271"/>
    </location>
</feature>
<dbReference type="SUPFAM" id="SSF51206">
    <property type="entry name" value="cAMP-binding domain-like"/>
    <property type="match status" value="1"/>
</dbReference>
<accession>A0A2I0WEI7</accession>
<name>A0A2I0WEI7_9ASPA</name>
<dbReference type="Proteomes" id="UP000233837">
    <property type="component" value="Unassembled WGS sequence"/>
</dbReference>
<evidence type="ECO:0000256" key="4">
    <source>
        <dbReference type="ARBA" id="ARBA00022538"/>
    </source>
</evidence>
<evidence type="ECO:0000259" key="15">
    <source>
        <dbReference type="PROSITE" id="PS50042"/>
    </source>
</evidence>
<evidence type="ECO:0000256" key="14">
    <source>
        <dbReference type="RuleBase" id="RU369015"/>
    </source>
</evidence>
<dbReference type="InterPro" id="IPR014710">
    <property type="entry name" value="RmlC-like_jellyroll"/>
</dbReference>
<dbReference type="AlphaFoldDB" id="A0A2I0WEI7"/>
<evidence type="ECO:0000256" key="3">
    <source>
        <dbReference type="ARBA" id="ARBA00022448"/>
    </source>
</evidence>
<evidence type="ECO:0000256" key="5">
    <source>
        <dbReference type="ARBA" id="ARBA00022692"/>
    </source>
</evidence>
<dbReference type="FunFam" id="2.60.120.10:FF:000074">
    <property type="entry name" value="Potassium channel KAT2"/>
    <property type="match status" value="1"/>
</dbReference>
<dbReference type="GO" id="GO:0034702">
    <property type="term" value="C:monoatomic ion channel complex"/>
    <property type="evidence" value="ECO:0007669"/>
    <property type="project" value="UniProtKB-KW"/>
</dbReference>
<keyword evidence="13" id="KW-0040">ANK repeat</keyword>
<dbReference type="SUPFAM" id="SSF48403">
    <property type="entry name" value="Ankyrin repeat"/>
    <property type="match status" value="1"/>
</dbReference>
<evidence type="ECO:0000256" key="11">
    <source>
        <dbReference type="ARBA" id="ARBA00023136"/>
    </source>
</evidence>
<dbReference type="InterPro" id="IPR003938">
    <property type="entry name" value="K_chnl_volt-dep_EAG/ELK/ERG"/>
</dbReference>
<dbReference type="PROSITE" id="PS50042">
    <property type="entry name" value="CNMP_BINDING_3"/>
    <property type="match status" value="1"/>
</dbReference>
<dbReference type="PROSITE" id="PS51490">
    <property type="entry name" value="KHA"/>
    <property type="match status" value="1"/>
</dbReference>
<feature type="repeat" description="ANK" evidence="13">
    <location>
        <begin position="560"/>
        <end position="592"/>
    </location>
</feature>
<dbReference type="EMBL" id="KZ502700">
    <property type="protein sequence ID" value="PKU74065.1"/>
    <property type="molecule type" value="Genomic_DNA"/>
</dbReference>
<dbReference type="InterPro" id="IPR045319">
    <property type="entry name" value="KAT/AKT"/>
</dbReference>
<keyword evidence="18" id="KW-1185">Reference proteome</keyword>
<evidence type="ECO:0000259" key="16">
    <source>
        <dbReference type="PROSITE" id="PS51490"/>
    </source>
</evidence>
<dbReference type="Gene3D" id="2.60.120.10">
    <property type="entry name" value="Jelly Rolls"/>
    <property type="match status" value="1"/>
</dbReference>
<dbReference type="InterPro" id="IPR018490">
    <property type="entry name" value="cNMP-bd_dom_sf"/>
</dbReference>
<dbReference type="InterPro" id="IPR000595">
    <property type="entry name" value="cNMP-bd_dom"/>
</dbReference>
<evidence type="ECO:0000256" key="1">
    <source>
        <dbReference type="ARBA" id="ARBA00004141"/>
    </source>
</evidence>
<dbReference type="SMART" id="SM00248">
    <property type="entry name" value="ANK"/>
    <property type="match status" value="4"/>
</dbReference>
<dbReference type="SUPFAM" id="SSF81324">
    <property type="entry name" value="Voltage-gated potassium channels"/>
    <property type="match status" value="1"/>
</dbReference>
<evidence type="ECO:0000256" key="2">
    <source>
        <dbReference type="ARBA" id="ARBA00007929"/>
    </source>
</evidence>
<dbReference type="Gene3D" id="1.25.40.20">
    <property type="entry name" value="Ankyrin repeat-containing domain"/>
    <property type="match status" value="1"/>
</dbReference>
<organism evidence="17 18">
    <name type="scientific">Dendrobium catenatum</name>
    <dbReference type="NCBI Taxonomy" id="906689"/>
    <lineage>
        <taxon>Eukaryota</taxon>
        <taxon>Viridiplantae</taxon>
        <taxon>Streptophyta</taxon>
        <taxon>Embryophyta</taxon>
        <taxon>Tracheophyta</taxon>
        <taxon>Spermatophyta</taxon>
        <taxon>Magnoliopsida</taxon>
        <taxon>Liliopsida</taxon>
        <taxon>Asparagales</taxon>
        <taxon>Orchidaceae</taxon>
        <taxon>Epidendroideae</taxon>
        <taxon>Malaxideae</taxon>
        <taxon>Dendrobiinae</taxon>
        <taxon>Dendrobium</taxon>
    </lineage>
</organism>
<evidence type="ECO:0000313" key="17">
    <source>
        <dbReference type="EMBL" id="PKU74065.1"/>
    </source>
</evidence>
<keyword evidence="7 14" id="KW-0851">Voltage-gated channel</keyword>
<dbReference type="InterPro" id="IPR036770">
    <property type="entry name" value="Ankyrin_rpt-contain_sf"/>
</dbReference>
<dbReference type="STRING" id="906689.A0A2I0WEI7"/>
<dbReference type="InterPro" id="IPR021789">
    <property type="entry name" value="KHA_dom"/>
</dbReference>
<keyword evidence="12 14" id="KW-0407">Ion channel</keyword>
<dbReference type="Pfam" id="PF00027">
    <property type="entry name" value="cNMP_binding"/>
    <property type="match status" value="1"/>
</dbReference>
<evidence type="ECO:0000256" key="8">
    <source>
        <dbReference type="ARBA" id="ARBA00022958"/>
    </source>
</evidence>
<evidence type="ECO:0000256" key="12">
    <source>
        <dbReference type="ARBA" id="ARBA00023303"/>
    </source>
</evidence>
<dbReference type="FunFam" id="1.10.287.70:FF:000123">
    <property type="entry name" value="Potassium channel KAT3"/>
    <property type="match status" value="1"/>
</dbReference>
<dbReference type="GO" id="GO:0005249">
    <property type="term" value="F:voltage-gated potassium channel activity"/>
    <property type="evidence" value="ECO:0007669"/>
    <property type="project" value="UniProtKB-UniRule"/>
</dbReference>
<keyword evidence="4 14" id="KW-0633">Potassium transport</keyword>
<dbReference type="Gene3D" id="1.10.287.630">
    <property type="entry name" value="Helix hairpin bin"/>
    <property type="match status" value="1"/>
</dbReference>
<comment type="similarity">
    <text evidence="2 14">Belongs to the potassium channel family. Plant (TC 1.A.1.4) subfamily.</text>
</comment>
<feature type="transmembrane region" description="Helical" evidence="14">
    <location>
        <begin position="103"/>
        <end position="124"/>
    </location>
</feature>
<dbReference type="PRINTS" id="PR01463">
    <property type="entry name" value="EAGCHANLFMLY"/>
</dbReference>
<dbReference type="Pfam" id="PF00520">
    <property type="entry name" value="Ion_trans"/>
    <property type="match status" value="1"/>
</dbReference>
<comment type="domain">
    <text evidence="14">The segment S4 is probably the voltage-sensor and is characterized by a series of positively charged amino acids. The pore-forming region H5 is enclosed by the transmembrane segments S5 and S6 in the Shaker-type (1P/6TM) and contains the GYGD signature motif which seems to be involved in potassium selectivity.</text>
</comment>
<feature type="transmembrane region" description="Helical" evidence="14">
    <location>
        <begin position="136"/>
        <end position="155"/>
    </location>
</feature>
<keyword evidence="5 14" id="KW-0812">Transmembrane</keyword>
<keyword evidence="8 14" id="KW-0630">Potassium</keyword>
<evidence type="ECO:0000256" key="9">
    <source>
        <dbReference type="ARBA" id="ARBA00022989"/>
    </source>
</evidence>
<dbReference type="PROSITE" id="PS50297">
    <property type="entry name" value="ANK_REP_REGION"/>
    <property type="match status" value="2"/>
</dbReference>
<evidence type="ECO:0000256" key="10">
    <source>
        <dbReference type="ARBA" id="ARBA00023065"/>
    </source>
</evidence>
<keyword evidence="3 14" id="KW-0813">Transport</keyword>
<evidence type="ECO:0000313" key="18">
    <source>
        <dbReference type="Proteomes" id="UP000233837"/>
    </source>
</evidence>
<comment type="domain">
    <text evidence="14">The KHA domain (rich in hydrophobic and acidic residues) present in the C-terminal part is likely to be important for tetramerization.</text>
</comment>
<reference evidence="17 18" key="1">
    <citation type="journal article" date="2016" name="Sci. Rep.">
        <title>The Dendrobium catenatum Lindl. genome sequence provides insights into polysaccharide synthase, floral development and adaptive evolution.</title>
        <authorList>
            <person name="Zhang G.Q."/>
            <person name="Xu Q."/>
            <person name="Bian C."/>
            <person name="Tsai W.C."/>
            <person name="Yeh C.M."/>
            <person name="Liu K.W."/>
            <person name="Yoshida K."/>
            <person name="Zhang L.S."/>
            <person name="Chang S.B."/>
            <person name="Chen F."/>
            <person name="Shi Y."/>
            <person name="Su Y.Y."/>
            <person name="Zhang Y.Q."/>
            <person name="Chen L.J."/>
            <person name="Yin Y."/>
            <person name="Lin M."/>
            <person name="Huang H."/>
            <person name="Deng H."/>
            <person name="Wang Z.W."/>
            <person name="Zhu S.L."/>
            <person name="Zhao X."/>
            <person name="Deng C."/>
            <person name="Niu S.C."/>
            <person name="Huang J."/>
            <person name="Wang M."/>
            <person name="Liu G.H."/>
            <person name="Yang H.J."/>
            <person name="Xiao X.J."/>
            <person name="Hsiao Y.Y."/>
            <person name="Wu W.L."/>
            <person name="Chen Y.Y."/>
            <person name="Mitsuda N."/>
            <person name="Ohme-Takagi M."/>
            <person name="Luo Y.B."/>
            <person name="Van de Peer Y."/>
            <person name="Liu Z.J."/>
        </authorList>
    </citation>
    <scope>NUCLEOTIDE SEQUENCE [LARGE SCALE GENOMIC DNA]</scope>
    <source>
        <tissue evidence="17">The whole plant</tissue>
    </source>
</reference>